<evidence type="ECO:0000256" key="1">
    <source>
        <dbReference type="SAM" id="Phobius"/>
    </source>
</evidence>
<protein>
    <submittedName>
        <fullName evidence="2">ACH96245.1 odv-e56-like protein</fullName>
    </submittedName>
</protein>
<dbReference type="GeneID" id="31079576"/>
<organism evidence="2 3">
    <name type="scientific">Kallithea virus</name>
    <dbReference type="NCBI Taxonomy" id="1654582"/>
    <lineage>
        <taxon>Viruses</taxon>
        <taxon>Viruses incertae sedis</taxon>
        <taxon>Naldaviricetes</taxon>
        <taxon>Lefavirales</taxon>
        <taxon>Nudiviridae</taxon>
        <taxon>Alphanudivirus</taxon>
        <taxon>Alphanudivirus dromelanogasteris</taxon>
    </lineage>
</organism>
<sequence length="389" mass="43904">MSSGSESAIVKFARALHNSSRADLASVRSLTSDFKSNNATLQKIINGAKITRDDRGYIYINRNTVNSFSKLLRQGDIYKLLPNNVNDSDELRADAQNLEVETVDFPENRLYKVEKAISVNNNIWPELAVTFKQLQTASNSVLEKLKSIESKVNSKYDDGHIIQLTVGYIEIGPDWISKTLQRQTGCFAVYNEGKEKLSCKIMDQSCTGIETTNLCPKYNYRNFMLDLMSVVEAEDTNLLKINLSKLTKIDVDKLRTSIKHMLKIQFSEIYDLITTSEVPTYKICSISNEFIEGGIIPNCRMCSMTADPETTKYIERGQTPFYSTFKSNGNPTALDIISDLEVTTNTILLSKEGKINPIFVWILLVIIAIVVIIIAIFTLFRGKKYSKFV</sequence>
<dbReference type="KEGG" id="vg:31079576"/>
<keyword evidence="1" id="KW-1133">Transmembrane helix</keyword>
<dbReference type="RefSeq" id="YP_009345969.1">
    <property type="nucleotide sequence ID" value="NC_033829.1"/>
</dbReference>
<keyword evidence="3" id="KW-1185">Reference proteome</keyword>
<proteinExistence type="predicted"/>
<evidence type="ECO:0000313" key="3">
    <source>
        <dbReference type="Proteomes" id="UP000204438"/>
    </source>
</evidence>
<name>A0A1S5VG41_9VIRU</name>
<feature type="transmembrane region" description="Helical" evidence="1">
    <location>
        <begin position="358"/>
        <end position="380"/>
    </location>
</feature>
<keyword evidence="1" id="KW-0812">Transmembrane</keyword>
<dbReference type="OrthoDB" id="9758at10239"/>
<dbReference type="EMBL" id="KX130344">
    <property type="protein sequence ID" value="AQN78623.1"/>
    <property type="molecule type" value="Genomic_DNA"/>
</dbReference>
<evidence type="ECO:0000313" key="2">
    <source>
        <dbReference type="EMBL" id="AQN78623.1"/>
    </source>
</evidence>
<keyword evidence="1" id="KW-0472">Membrane</keyword>
<dbReference type="Proteomes" id="UP000204438">
    <property type="component" value="Segment"/>
</dbReference>
<reference evidence="3" key="1">
    <citation type="submission" date="2016-04" db="EMBL/GenBank/DDBJ databases">
        <title>The complete genome of Kallithea virus.</title>
        <authorList>
            <consortium name="DrosEU Consortium"/>
            <person name="Obbard D.J."/>
            <person name="Serga S."/>
            <person name="Kozeretska I."/>
            <person name="Waldron F.M."/>
            <person name="Webster C.L."/>
            <person name="Staubach F."/>
        </authorList>
    </citation>
    <scope>NUCLEOTIDE SEQUENCE [LARGE SCALE GENOMIC DNA]</scope>
</reference>
<accession>A0A1S5VG41</accession>